<evidence type="ECO:0000313" key="3">
    <source>
        <dbReference type="Proteomes" id="UP000287224"/>
    </source>
</evidence>
<keyword evidence="3" id="KW-1185">Reference proteome</keyword>
<keyword evidence="1" id="KW-1133">Transmembrane helix</keyword>
<dbReference type="OrthoDB" id="142316at2"/>
<accession>A0A401ZI78</accession>
<dbReference type="EMBL" id="BIFQ01000001">
    <property type="protein sequence ID" value="GCE06551.1"/>
    <property type="molecule type" value="Genomic_DNA"/>
</dbReference>
<feature type="transmembrane region" description="Helical" evidence="1">
    <location>
        <begin position="193"/>
        <end position="217"/>
    </location>
</feature>
<keyword evidence="1" id="KW-0472">Membrane</keyword>
<protein>
    <recommendedName>
        <fullName evidence="4">TIR domain-containing protein</fullName>
    </recommendedName>
</protein>
<sequence>MDIPRVFICYYPGETPDAGQSLLRQLFNDLRAAGTEVITDAGRNTDEDFYQYITRSLPTCQWIMFAQTAETLQHPRTRAIFTAAQRLTEQQQSEILRIIPTPTETVQAPQEWSELNTINIALDYPKALEKLLFILSLGDTGSLHTIEAPEQTRLPKRISHFSTPSPTYDRPLAPPPRMAVLRDMPYTIGRKNLMIGSIALASLIVLASVIVVLINVFRPQPAPPPPNLVAGNAYFTSSELFNSDGTKGANDGLNVTLNNIAPPPANKSYYVWLLADSQASEANTVLMGKLPDISDHSATLSYVSPTHNNLLALGSRILITAENSSIPPSTPTTDKSMWRYYAEIPQGNSGSSAMNMGGDNGDSMNMAAGTQLDHLRHLLYQDPTLQNKDLNVDLKGGIAFWFQQDIQEVMLLSRDARNKNNPATTKYDVTKILDYIDGYKYVAQDVPRGTKLLVDQKTSRIGLLTLDPEHENPTGFDKLMGHHLTGLIEAPQITPDQKQQINQINVNLNRIVDMLTLIRSDATKLATNPNDKTTLDDLYTQGCNAYYGAYDPGSGNRMGGAIWLYDHIQHLSSFTVKKYG</sequence>
<dbReference type="AlphaFoldDB" id="A0A401ZI78"/>
<evidence type="ECO:0000256" key="1">
    <source>
        <dbReference type="SAM" id="Phobius"/>
    </source>
</evidence>
<evidence type="ECO:0008006" key="4">
    <source>
        <dbReference type="Google" id="ProtNLM"/>
    </source>
</evidence>
<dbReference type="RefSeq" id="WP_126597486.1">
    <property type="nucleotide sequence ID" value="NZ_BIFQ01000001.1"/>
</dbReference>
<organism evidence="2 3">
    <name type="scientific">Dictyobacter aurantiacus</name>
    <dbReference type="NCBI Taxonomy" id="1936993"/>
    <lineage>
        <taxon>Bacteria</taxon>
        <taxon>Bacillati</taxon>
        <taxon>Chloroflexota</taxon>
        <taxon>Ktedonobacteria</taxon>
        <taxon>Ktedonobacterales</taxon>
        <taxon>Dictyobacteraceae</taxon>
        <taxon>Dictyobacter</taxon>
    </lineage>
</organism>
<evidence type="ECO:0000313" key="2">
    <source>
        <dbReference type="EMBL" id="GCE06551.1"/>
    </source>
</evidence>
<name>A0A401ZI78_9CHLR</name>
<proteinExistence type="predicted"/>
<keyword evidence="1" id="KW-0812">Transmembrane</keyword>
<reference evidence="3" key="1">
    <citation type="submission" date="2018-12" db="EMBL/GenBank/DDBJ databases">
        <title>Tengunoibacter tsumagoiensis gen. nov., sp. nov., Dictyobacter kobayashii sp. nov., D. alpinus sp. nov., and D. joshuensis sp. nov. and description of Dictyobacteraceae fam. nov. within the order Ktedonobacterales isolated from Tengu-no-mugimeshi.</title>
        <authorList>
            <person name="Wang C.M."/>
            <person name="Zheng Y."/>
            <person name="Sakai Y."/>
            <person name="Toyoda A."/>
            <person name="Minakuchi Y."/>
            <person name="Abe K."/>
            <person name="Yokota A."/>
            <person name="Yabe S."/>
        </authorList>
    </citation>
    <scope>NUCLEOTIDE SEQUENCE [LARGE SCALE GENOMIC DNA]</scope>
    <source>
        <strain evidence="3">S-27</strain>
    </source>
</reference>
<gene>
    <name evidence="2" type="ORF">KDAU_38800</name>
</gene>
<dbReference type="Proteomes" id="UP000287224">
    <property type="component" value="Unassembled WGS sequence"/>
</dbReference>
<comment type="caution">
    <text evidence="2">The sequence shown here is derived from an EMBL/GenBank/DDBJ whole genome shotgun (WGS) entry which is preliminary data.</text>
</comment>